<name>A0A0K0F2V0_STRVS</name>
<evidence type="ECO:0000313" key="2">
    <source>
        <dbReference type="WBParaSite" id="SVE_0313000.1"/>
    </source>
</evidence>
<sequence>MSLDCIICTKPYDNEEHALFSTKYGHAMGKSCLEKFKCPVCRELLLISDCHQIFNLPIKLLKSESEDFVIETGKKGAYKKFIKYFDVHNGYILIDIFYCSDFGNVEYDRDTALFTFFYTISNGTNIFSLIVPYLTVKMFSFF</sequence>
<dbReference type="SUPFAM" id="SSF57850">
    <property type="entry name" value="RING/U-box"/>
    <property type="match status" value="1"/>
</dbReference>
<keyword evidence="1" id="KW-1185">Reference proteome</keyword>
<organism evidence="1 2">
    <name type="scientific">Strongyloides venezuelensis</name>
    <name type="common">Threadworm</name>
    <dbReference type="NCBI Taxonomy" id="75913"/>
    <lineage>
        <taxon>Eukaryota</taxon>
        <taxon>Metazoa</taxon>
        <taxon>Ecdysozoa</taxon>
        <taxon>Nematoda</taxon>
        <taxon>Chromadorea</taxon>
        <taxon>Rhabditida</taxon>
        <taxon>Tylenchina</taxon>
        <taxon>Panagrolaimomorpha</taxon>
        <taxon>Strongyloidoidea</taxon>
        <taxon>Strongyloididae</taxon>
        <taxon>Strongyloides</taxon>
    </lineage>
</organism>
<protein>
    <submittedName>
        <fullName evidence="2">RING-type domain-containing protein</fullName>
    </submittedName>
</protein>
<reference evidence="1" key="1">
    <citation type="submission" date="2014-07" db="EMBL/GenBank/DDBJ databases">
        <authorList>
            <person name="Martin A.A"/>
            <person name="De Silva N."/>
        </authorList>
    </citation>
    <scope>NUCLEOTIDE SEQUENCE</scope>
</reference>
<reference evidence="2" key="2">
    <citation type="submission" date="2015-08" db="UniProtKB">
        <authorList>
            <consortium name="WormBaseParasite"/>
        </authorList>
    </citation>
    <scope>IDENTIFICATION</scope>
</reference>
<dbReference type="InterPro" id="IPR013083">
    <property type="entry name" value="Znf_RING/FYVE/PHD"/>
</dbReference>
<dbReference type="AlphaFoldDB" id="A0A0K0F2V0"/>
<dbReference type="WBParaSite" id="SVE_0313000.1">
    <property type="protein sequence ID" value="SVE_0313000.1"/>
    <property type="gene ID" value="SVE_0313000"/>
</dbReference>
<proteinExistence type="predicted"/>
<accession>A0A0K0F2V0</accession>
<evidence type="ECO:0000313" key="1">
    <source>
        <dbReference type="Proteomes" id="UP000035680"/>
    </source>
</evidence>
<dbReference type="Proteomes" id="UP000035680">
    <property type="component" value="Unassembled WGS sequence"/>
</dbReference>
<dbReference type="Gene3D" id="3.30.40.10">
    <property type="entry name" value="Zinc/RING finger domain, C3HC4 (zinc finger)"/>
    <property type="match status" value="1"/>
</dbReference>